<proteinExistence type="predicted"/>
<evidence type="ECO:0000256" key="1">
    <source>
        <dbReference type="SAM" id="Phobius"/>
    </source>
</evidence>
<dbReference type="RefSeq" id="WP_324697672.1">
    <property type="nucleotide sequence ID" value="NZ_JAYMYJ010000147.1"/>
</dbReference>
<reference evidence="3" key="1">
    <citation type="submission" date="2023-07" db="EMBL/GenBank/DDBJ databases">
        <title>The carbon used by Thiothrix.</title>
        <authorList>
            <person name="Chen L."/>
        </authorList>
    </citation>
    <scope>NUCLEOTIDE SEQUENCE [LARGE SCALE GENOMIC DNA]</scope>
</reference>
<keyword evidence="1" id="KW-0812">Transmembrane</keyword>
<keyword evidence="1" id="KW-0472">Membrane</keyword>
<evidence type="ECO:0000313" key="2">
    <source>
        <dbReference type="EMBL" id="MEB4593033.1"/>
    </source>
</evidence>
<dbReference type="Proteomes" id="UP001308005">
    <property type="component" value="Unassembled WGS sequence"/>
</dbReference>
<keyword evidence="3" id="KW-1185">Reference proteome</keyword>
<gene>
    <name evidence="2" type="ORF">VSS37_18785</name>
</gene>
<accession>A0ABU6D2Z5</accession>
<dbReference type="EMBL" id="JAYMYJ010000147">
    <property type="protein sequence ID" value="MEB4593033.1"/>
    <property type="molecule type" value="Genomic_DNA"/>
</dbReference>
<protein>
    <recommendedName>
        <fullName evidence="4">DUF3592 domain-containing protein</fullName>
    </recommendedName>
</protein>
<evidence type="ECO:0008006" key="4">
    <source>
        <dbReference type="Google" id="ProtNLM"/>
    </source>
</evidence>
<evidence type="ECO:0000313" key="3">
    <source>
        <dbReference type="Proteomes" id="UP001308005"/>
    </source>
</evidence>
<feature type="transmembrane region" description="Helical" evidence="1">
    <location>
        <begin position="54"/>
        <end position="74"/>
    </location>
</feature>
<sequence>MKHHYRVILQDGSVYRASSVEHVPGFVTIKSWDGETRVPAGEVSEVYSSKMGRFSWNALMGAIVFFLFVVGLLIV</sequence>
<organism evidence="2 3">
    <name type="scientific">Candidatus Thiothrix phosphatis</name>
    <dbReference type="NCBI Taxonomy" id="3112415"/>
    <lineage>
        <taxon>Bacteria</taxon>
        <taxon>Pseudomonadati</taxon>
        <taxon>Pseudomonadota</taxon>
        <taxon>Gammaproteobacteria</taxon>
        <taxon>Thiotrichales</taxon>
        <taxon>Thiotrichaceae</taxon>
        <taxon>Thiothrix</taxon>
    </lineage>
</organism>
<comment type="caution">
    <text evidence="2">The sequence shown here is derived from an EMBL/GenBank/DDBJ whole genome shotgun (WGS) entry which is preliminary data.</text>
</comment>
<keyword evidence="1" id="KW-1133">Transmembrane helix</keyword>
<name>A0ABU6D2Z5_9GAMM</name>